<feature type="region of interest" description="Disordered" evidence="2">
    <location>
        <begin position="323"/>
        <end position="346"/>
    </location>
</feature>
<feature type="domain" description="BHLH" evidence="3">
    <location>
        <begin position="129"/>
        <end position="181"/>
    </location>
</feature>
<dbReference type="SUPFAM" id="SSF47459">
    <property type="entry name" value="HLH, helix-loop-helix DNA-binding domain"/>
    <property type="match status" value="1"/>
</dbReference>
<dbReference type="InterPro" id="IPR011598">
    <property type="entry name" value="bHLH_dom"/>
</dbReference>
<evidence type="ECO:0000313" key="4">
    <source>
        <dbReference type="EMBL" id="KAK2075710.1"/>
    </source>
</evidence>
<dbReference type="EMBL" id="JASFZW010000014">
    <property type="protein sequence ID" value="KAK2075710.1"/>
    <property type="molecule type" value="Genomic_DNA"/>
</dbReference>
<dbReference type="InterPro" id="IPR044818">
    <property type="entry name" value="ILR3-like"/>
</dbReference>
<feature type="region of interest" description="Disordered" evidence="2">
    <location>
        <begin position="243"/>
        <end position="279"/>
    </location>
</feature>
<evidence type="ECO:0000259" key="3">
    <source>
        <dbReference type="PROSITE" id="PS50888"/>
    </source>
</evidence>
<keyword evidence="5" id="KW-1185">Reference proteome</keyword>
<dbReference type="Pfam" id="PF00010">
    <property type="entry name" value="HLH"/>
    <property type="match status" value="1"/>
</dbReference>
<feature type="compositionally biased region" description="Basic and acidic residues" evidence="2">
    <location>
        <begin position="1"/>
        <end position="12"/>
    </location>
</feature>
<protein>
    <recommendedName>
        <fullName evidence="3">BHLH domain-containing protein</fullName>
    </recommendedName>
</protein>
<dbReference type="Proteomes" id="UP001255856">
    <property type="component" value="Unassembled WGS sequence"/>
</dbReference>
<dbReference type="GO" id="GO:0046983">
    <property type="term" value="F:protein dimerization activity"/>
    <property type="evidence" value="ECO:0007669"/>
    <property type="project" value="InterPro"/>
</dbReference>
<dbReference type="Gene3D" id="4.10.280.10">
    <property type="entry name" value="Helix-loop-helix DNA-binding domain"/>
    <property type="match status" value="1"/>
</dbReference>
<feature type="region of interest" description="Disordered" evidence="2">
    <location>
        <begin position="1"/>
        <end position="21"/>
    </location>
</feature>
<evidence type="ECO:0000256" key="1">
    <source>
        <dbReference type="SAM" id="Coils"/>
    </source>
</evidence>
<dbReference type="PROSITE" id="PS50888">
    <property type="entry name" value="BHLH"/>
    <property type="match status" value="1"/>
</dbReference>
<dbReference type="PANTHER" id="PTHR46133:SF15">
    <property type="entry name" value="BHLH TRANSCRIPTION FACTOR"/>
    <property type="match status" value="1"/>
</dbReference>
<dbReference type="GO" id="GO:0006879">
    <property type="term" value="P:intracellular iron ion homeostasis"/>
    <property type="evidence" value="ECO:0007669"/>
    <property type="project" value="InterPro"/>
</dbReference>
<feature type="compositionally biased region" description="Acidic residues" evidence="2">
    <location>
        <begin position="100"/>
        <end position="114"/>
    </location>
</feature>
<evidence type="ECO:0000256" key="2">
    <source>
        <dbReference type="SAM" id="MobiDB-lite"/>
    </source>
</evidence>
<dbReference type="InterPro" id="IPR036638">
    <property type="entry name" value="HLH_DNA-bd_sf"/>
</dbReference>
<gene>
    <name evidence="4" type="ORF">QBZ16_001819</name>
</gene>
<feature type="compositionally biased region" description="Basic and acidic residues" evidence="2">
    <location>
        <begin position="337"/>
        <end position="346"/>
    </location>
</feature>
<dbReference type="GO" id="GO:0003700">
    <property type="term" value="F:DNA-binding transcription factor activity"/>
    <property type="evidence" value="ECO:0007669"/>
    <property type="project" value="InterPro"/>
</dbReference>
<dbReference type="AlphaFoldDB" id="A0AAD9IFJ0"/>
<dbReference type="PANTHER" id="PTHR46133">
    <property type="entry name" value="BHLH TRANSCRIPTION FACTOR"/>
    <property type="match status" value="1"/>
</dbReference>
<feature type="region of interest" description="Disordered" evidence="2">
    <location>
        <begin position="65"/>
        <end position="137"/>
    </location>
</feature>
<name>A0AAD9IFJ0_PROWI</name>
<feature type="coiled-coil region" evidence="1">
    <location>
        <begin position="178"/>
        <end position="205"/>
    </location>
</feature>
<organism evidence="4 5">
    <name type="scientific">Prototheca wickerhamii</name>
    <dbReference type="NCBI Taxonomy" id="3111"/>
    <lineage>
        <taxon>Eukaryota</taxon>
        <taxon>Viridiplantae</taxon>
        <taxon>Chlorophyta</taxon>
        <taxon>core chlorophytes</taxon>
        <taxon>Trebouxiophyceae</taxon>
        <taxon>Chlorellales</taxon>
        <taxon>Chlorellaceae</taxon>
        <taxon>Prototheca</taxon>
    </lineage>
</organism>
<dbReference type="CDD" id="cd11446">
    <property type="entry name" value="bHLH_AtILR3_like"/>
    <property type="match status" value="1"/>
</dbReference>
<dbReference type="SMART" id="SM00353">
    <property type="entry name" value="HLH"/>
    <property type="match status" value="1"/>
</dbReference>
<evidence type="ECO:0000313" key="5">
    <source>
        <dbReference type="Proteomes" id="UP001255856"/>
    </source>
</evidence>
<keyword evidence="1" id="KW-0175">Coiled coil</keyword>
<sequence>MDYPWEKRKDTDDASSSLAPGETANIMLDLDDKTLQRLDEARHLGFAQCLVAVEGPGLAIHEEEAEARANSAGPSSGSRDKRKRHDDNLAFSSWLSDKFGDDDGDEGDDSDQGDDSQRRIGRKGKPMTNAAVAKASREKARRERLNECFEELARLCDPTGRGIKTDRVSVVADAIRVLTQLRVENNQLRQLNKFLEERVAGYERARAQSLFQQSMLQQQQQQQGVALAPQASLPVGAGAQLPMPHGSGGTSPFLRSESSHSLPAGHGVGPTPPPAMPGYEAFQGTLGAVPLKGEQLGALTGVELTARLEENVTVAEAGDCGSGAGRLAWLPAPNATEDGKLRPPAA</sequence>
<accession>A0AAD9IFJ0</accession>
<proteinExistence type="predicted"/>
<comment type="caution">
    <text evidence="4">The sequence shown here is derived from an EMBL/GenBank/DDBJ whole genome shotgun (WGS) entry which is preliminary data.</text>
</comment>
<reference evidence="4" key="1">
    <citation type="submission" date="2021-01" db="EMBL/GenBank/DDBJ databases">
        <authorList>
            <person name="Eckstrom K.M.E."/>
        </authorList>
    </citation>
    <scope>NUCLEOTIDE SEQUENCE</scope>
    <source>
        <strain evidence="4">UVCC 0001</strain>
    </source>
</reference>